<dbReference type="CDD" id="cd00051">
    <property type="entry name" value="EFh"/>
    <property type="match status" value="1"/>
</dbReference>
<proteinExistence type="predicted"/>
<keyword evidence="3" id="KW-0106">Calcium</keyword>
<evidence type="ECO:0000256" key="4">
    <source>
        <dbReference type="PROSITE-ProRule" id="PRU00221"/>
    </source>
</evidence>
<feature type="repeat" description="WD" evidence="4">
    <location>
        <begin position="474"/>
        <end position="515"/>
    </location>
</feature>
<dbReference type="InterPro" id="IPR015943">
    <property type="entry name" value="WD40/YVTN_repeat-like_dom_sf"/>
</dbReference>
<evidence type="ECO:0000256" key="3">
    <source>
        <dbReference type="ARBA" id="ARBA00022837"/>
    </source>
</evidence>
<evidence type="ECO:0000256" key="5">
    <source>
        <dbReference type="SAM" id="MobiDB-lite"/>
    </source>
</evidence>
<dbReference type="InterPro" id="IPR011992">
    <property type="entry name" value="EF-hand-dom_pair"/>
</dbReference>
<feature type="repeat" description="WD" evidence="4">
    <location>
        <begin position="390"/>
        <end position="431"/>
    </location>
</feature>
<dbReference type="Pfam" id="PF00400">
    <property type="entry name" value="WD40"/>
    <property type="match status" value="7"/>
</dbReference>
<dbReference type="SMART" id="SM00054">
    <property type="entry name" value="EFh"/>
    <property type="match status" value="2"/>
</dbReference>
<feature type="domain" description="EF-hand" evidence="6">
    <location>
        <begin position="152"/>
        <end position="187"/>
    </location>
</feature>
<dbReference type="PROSITE" id="PS50294">
    <property type="entry name" value="WD_REPEATS_REGION"/>
    <property type="match status" value="2"/>
</dbReference>
<feature type="compositionally biased region" description="Polar residues" evidence="5">
    <location>
        <begin position="35"/>
        <end position="68"/>
    </location>
</feature>
<feature type="non-terminal residue" evidence="7">
    <location>
        <position position="922"/>
    </location>
</feature>
<feature type="region of interest" description="Disordered" evidence="5">
    <location>
        <begin position="1"/>
        <end position="72"/>
    </location>
</feature>
<dbReference type="AlphaFoldDB" id="A0A7S0N981"/>
<name>A0A7S0N981_9CHLO</name>
<evidence type="ECO:0000256" key="1">
    <source>
        <dbReference type="ARBA" id="ARBA00022574"/>
    </source>
</evidence>
<dbReference type="InterPro" id="IPR019775">
    <property type="entry name" value="WD40_repeat_CS"/>
</dbReference>
<gene>
    <name evidence="7" type="ORF">POBO1169_LOCUS7122</name>
</gene>
<feature type="repeat" description="WD" evidence="4">
    <location>
        <begin position="860"/>
        <end position="896"/>
    </location>
</feature>
<dbReference type="InterPro" id="IPR002048">
    <property type="entry name" value="EF_hand_dom"/>
</dbReference>
<accession>A0A7S0N981</accession>
<feature type="repeat" description="WD" evidence="4">
    <location>
        <begin position="691"/>
        <end position="731"/>
    </location>
</feature>
<dbReference type="SUPFAM" id="SSF50978">
    <property type="entry name" value="WD40 repeat-like"/>
    <property type="match status" value="3"/>
</dbReference>
<dbReference type="PROSITE" id="PS00678">
    <property type="entry name" value="WD_REPEATS_1"/>
    <property type="match status" value="1"/>
</dbReference>
<dbReference type="InterPro" id="IPR036322">
    <property type="entry name" value="WD40_repeat_dom_sf"/>
</dbReference>
<dbReference type="GO" id="GO:0005509">
    <property type="term" value="F:calcium ion binding"/>
    <property type="evidence" value="ECO:0007669"/>
    <property type="project" value="InterPro"/>
</dbReference>
<evidence type="ECO:0000256" key="2">
    <source>
        <dbReference type="ARBA" id="ARBA00022737"/>
    </source>
</evidence>
<dbReference type="SUPFAM" id="SSF47473">
    <property type="entry name" value="EF-hand"/>
    <property type="match status" value="1"/>
</dbReference>
<dbReference type="Gene3D" id="2.130.10.10">
    <property type="entry name" value="YVTN repeat-like/Quinoprotein amine dehydrogenase"/>
    <property type="match status" value="4"/>
</dbReference>
<dbReference type="Pfam" id="PF13499">
    <property type="entry name" value="EF-hand_7"/>
    <property type="match status" value="1"/>
</dbReference>
<dbReference type="CDD" id="cd00200">
    <property type="entry name" value="WD40"/>
    <property type="match status" value="1"/>
</dbReference>
<dbReference type="PANTHER" id="PTHR44324">
    <property type="entry name" value="WD40 REPEAT DOMAIN 95"/>
    <property type="match status" value="1"/>
</dbReference>
<protein>
    <recommendedName>
        <fullName evidence="6">EF-hand domain-containing protein</fullName>
    </recommendedName>
</protein>
<dbReference type="InterPro" id="IPR018247">
    <property type="entry name" value="EF_Hand_1_Ca_BS"/>
</dbReference>
<dbReference type="PANTHER" id="PTHR44324:SF4">
    <property type="entry name" value="WD40 REPEAT DOMAIN 95"/>
    <property type="match status" value="1"/>
</dbReference>
<dbReference type="PROSITE" id="PS00018">
    <property type="entry name" value="EF_HAND_1"/>
    <property type="match status" value="2"/>
</dbReference>
<dbReference type="EMBL" id="HBFA01013629">
    <property type="protein sequence ID" value="CAD8662232.1"/>
    <property type="molecule type" value="Transcribed_RNA"/>
</dbReference>
<keyword evidence="1 4" id="KW-0853">WD repeat</keyword>
<organism evidence="7">
    <name type="scientific">Pyramimonas obovata</name>
    <dbReference type="NCBI Taxonomy" id="1411642"/>
    <lineage>
        <taxon>Eukaryota</taxon>
        <taxon>Viridiplantae</taxon>
        <taxon>Chlorophyta</taxon>
        <taxon>Pyramimonadophyceae</taxon>
        <taxon>Pyramimonadales</taxon>
        <taxon>Pyramimonadaceae</taxon>
        <taxon>Pyramimonas</taxon>
        <taxon>Pyramimonas incertae sedis</taxon>
    </lineage>
</organism>
<dbReference type="SMART" id="SM00320">
    <property type="entry name" value="WD40"/>
    <property type="match status" value="12"/>
</dbReference>
<dbReference type="PROSITE" id="PS50082">
    <property type="entry name" value="WD_REPEATS_2"/>
    <property type="match status" value="4"/>
</dbReference>
<feature type="domain" description="EF-hand" evidence="6">
    <location>
        <begin position="114"/>
        <end position="149"/>
    </location>
</feature>
<dbReference type="Gene3D" id="1.10.238.10">
    <property type="entry name" value="EF-hand"/>
    <property type="match status" value="1"/>
</dbReference>
<evidence type="ECO:0000313" key="7">
    <source>
        <dbReference type="EMBL" id="CAD8662232.1"/>
    </source>
</evidence>
<reference evidence="7" key="1">
    <citation type="submission" date="2021-01" db="EMBL/GenBank/DDBJ databases">
        <authorList>
            <person name="Corre E."/>
            <person name="Pelletier E."/>
            <person name="Niang G."/>
            <person name="Scheremetjew M."/>
            <person name="Finn R."/>
            <person name="Kale V."/>
            <person name="Holt S."/>
            <person name="Cochrane G."/>
            <person name="Meng A."/>
            <person name="Brown T."/>
            <person name="Cohen L."/>
        </authorList>
    </citation>
    <scope>NUCLEOTIDE SEQUENCE</scope>
    <source>
        <strain evidence="7">CCMP722</strain>
    </source>
</reference>
<dbReference type="InterPro" id="IPR051242">
    <property type="entry name" value="WD-EF-hand_domain"/>
</dbReference>
<keyword evidence="2" id="KW-0677">Repeat</keyword>
<dbReference type="PROSITE" id="PS50222">
    <property type="entry name" value="EF_HAND_2"/>
    <property type="match status" value="2"/>
</dbReference>
<dbReference type="InterPro" id="IPR001680">
    <property type="entry name" value="WD40_rpt"/>
</dbReference>
<sequence>MSEEINPDAFIVRRGHRRSAYFSARSAPRPETTKTKASSTMMGNSGESGSPQESSAVERQFEFSSDAQLGTREKDLMKRMRYRLSQHGASPDDLPDVSNTTVNSMKQRGEMNLNTLMQLKAAFEHADIDNSGALDQEEFVSAFKSVRSLASQPEEQLVHLFMKIDANSNGTLDWDEFTSHILLEQERLSATEEGTAAGQEGEIYIAEQPAEHAKSAKAKEKKTGLLNRRANTAGIAHLDMIERVVHVPALSSYVSAGRDGTLVVWQADTLVPKKQMRNGTGWITDMTYMPNQPLAVCSVDRTISFYDTGRTSRHPYGFEPLARINNLENVPMSAKWVRLTDYDMLLFGDDRGNIQSYKFDDLWGGTNVPAGTGIEMGNKKLPGMKANTPFKLHSDWVTKLLFQSNSGTLITSSMDSTLRMVDLERKKTKWTVDDHVRGVFSFDYSRGYNFIASCGVERHIMLWNPFTGRSVGALYGHTASVQEVLVAENENQLISLATDKAIKIWDLRSNRCLQTLLDQTVYWPENRISAIALDTKRRVIVTGSTKPKQWHRSVKDAIGVSPIIKASYNKAFRQVVAGDLSGNINVWSVDRGESVFNYSEAHGDAKLCAMSFDNSLRRLITCARNGTVNMWNFNNGKCLKVFEGFGDAEISSVAYVAEGPNRFVIAGGDDRKVVVWVDNKLNSREAVYSHLDGHYDDVTSVAFCSQSILATGAYDGKIILWKISSDSSPKGELVPPDDHLKKSDQKSIEALLFLPHRAKCLAALANDGSVYIWRIVDSQHMYTLKTGHSGRGSAICSDEENNYLITADALGYIFAWDLTDCDWRRSDAVTDMRVRREPSELAVGRKIGRKDGKIQFMHGWQAHRKEIKSVEHAKYKDGGDFVVSGSEDGKVRFWTLGGQLVGTFGADIWVLGVPESYVSDRA</sequence>
<evidence type="ECO:0000259" key="6">
    <source>
        <dbReference type="PROSITE" id="PS50222"/>
    </source>
</evidence>